<dbReference type="EMBL" id="CAJNJA010010692">
    <property type="protein sequence ID" value="CAE7261075.1"/>
    <property type="molecule type" value="Genomic_DNA"/>
</dbReference>
<name>A0A812MLX6_9DINO</name>
<accession>A0A812MLX6</accession>
<dbReference type="AlphaFoldDB" id="A0A812MLX6"/>
<feature type="non-terminal residue" evidence="1">
    <location>
        <position position="1"/>
    </location>
</feature>
<organism evidence="1 2">
    <name type="scientific">Symbiodinium necroappetens</name>
    <dbReference type="NCBI Taxonomy" id="1628268"/>
    <lineage>
        <taxon>Eukaryota</taxon>
        <taxon>Sar</taxon>
        <taxon>Alveolata</taxon>
        <taxon>Dinophyceae</taxon>
        <taxon>Suessiales</taxon>
        <taxon>Symbiodiniaceae</taxon>
        <taxon>Symbiodinium</taxon>
    </lineage>
</organism>
<protein>
    <submittedName>
        <fullName evidence="1">EpsE protein</fullName>
    </submittedName>
</protein>
<proteinExistence type="predicted"/>
<evidence type="ECO:0000313" key="1">
    <source>
        <dbReference type="EMBL" id="CAE7261075.1"/>
    </source>
</evidence>
<comment type="caution">
    <text evidence="1">The sequence shown here is derived from an EMBL/GenBank/DDBJ whole genome shotgun (WGS) entry which is preliminary data.</text>
</comment>
<reference evidence="1" key="1">
    <citation type="submission" date="2021-02" db="EMBL/GenBank/DDBJ databases">
        <authorList>
            <person name="Dougan E. K."/>
            <person name="Rhodes N."/>
            <person name="Thang M."/>
            <person name="Chan C."/>
        </authorList>
    </citation>
    <scope>NUCLEOTIDE SEQUENCE</scope>
</reference>
<keyword evidence="2" id="KW-1185">Reference proteome</keyword>
<sequence>AQALMGNQLSWHAIETALARAVSMEIISEEDLDVFSKDMLIKAAAEVKESRHFSELKDLHIVLEDAAREYLELQVKLSPLEVLTALSSLEILKVSEEVVQQLKAEMRSELERNLQDVSYQGSLKIESEDSSDQLVVAFSEENPGLLDAHPKEAALSDEARQTAQVNLVALLSWQQGERPGHQMAVVRSGSGSGGGDLGGSWNLEGTKIELCYAAS</sequence>
<dbReference type="OrthoDB" id="408117at2759"/>
<dbReference type="Proteomes" id="UP000601435">
    <property type="component" value="Unassembled WGS sequence"/>
</dbReference>
<gene>
    <name evidence="1" type="primary">epsE</name>
    <name evidence="1" type="ORF">SNEC2469_LOCUS5964</name>
</gene>
<evidence type="ECO:0000313" key="2">
    <source>
        <dbReference type="Proteomes" id="UP000601435"/>
    </source>
</evidence>